<name>A0ABT8E992_9BACL</name>
<keyword evidence="3" id="KW-1185">Reference proteome</keyword>
<evidence type="ECO:0000259" key="1">
    <source>
        <dbReference type="Pfam" id="PF12651"/>
    </source>
</evidence>
<dbReference type="Gene3D" id="1.10.1220.10">
    <property type="entry name" value="Met repressor-like"/>
    <property type="match status" value="1"/>
</dbReference>
<reference evidence="2" key="1">
    <citation type="submission" date="2023-06" db="EMBL/GenBank/DDBJ databases">
        <title>Draft Genome Sequences of Representative Paenibacillus Polymyxa, Bacillus cereus, Fictibacillus sp., and Brevibacillus agri Strains Isolated from Amazonian Dark Earth.</title>
        <authorList>
            <person name="Pellegrinetti T.A."/>
            <person name="Cunha I.C.M."/>
            <person name="Chaves M.G."/>
            <person name="Freitas A.S."/>
            <person name="Silva A.V.R."/>
            <person name="Tsai S.M."/>
            <person name="Mendes L.W."/>
        </authorList>
    </citation>
    <scope>NUCLEOTIDE SEQUENCE</scope>
    <source>
        <strain evidence="2">CENA-BCM004</strain>
    </source>
</reference>
<protein>
    <submittedName>
        <fullName evidence="2">Ribbon-helix-helix domain-containing protein</fullName>
    </submittedName>
</protein>
<dbReference type="InterPro" id="IPR013321">
    <property type="entry name" value="Arc_rbn_hlx_hlx"/>
</dbReference>
<proteinExistence type="predicted"/>
<organism evidence="2 3">
    <name type="scientific">Fictibacillus terranigra</name>
    <dbReference type="NCBI Taxonomy" id="3058424"/>
    <lineage>
        <taxon>Bacteria</taxon>
        <taxon>Bacillati</taxon>
        <taxon>Bacillota</taxon>
        <taxon>Bacilli</taxon>
        <taxon>Bacillales</taxon>
        <taxon>Fictibacillaceae</taxon>
        <taxon>Fictibacillus</taxon>
    </lineage>
</organism>
<dbReference type="InterPro" id="IPR038733">
    <property type="entry name" value="Predicted_DNA_bind_prot_RHH"/>
</dbReference>
<dbReference type="EMBL" id="JAUHLN010000003">
    <property type="protein sequence ID" value="MDN4074472.1"/>
    <property type="molecule type" value="Genomic_DNA"/>
</dbReference>
<dbReference type="RefSeq" id="WP_290400599.1">
    <property type="nucleotide sequence ID" value="NZ_JAUHLN010000003.1"/>
</dbReference>
<gene>
    <name evidence="2" type="ORF">QYF49_15930</name>
</gene>
<evidence type="ECO:0000313" key="3">
    <source>
        <dbReference type="Proteomes" id="UP001168694"/>
    </source>
</evidence>
<accession>A0ABT8E992</accession>
<feature type="domain" description="Predicted DNA-binding protein ribbon-helix-helix" evidence="1">
    <location>
        <begin position="16"/>
        <end position="55"/>
    </location>
</feature>
<evidence type="ECO:0000313" key="2">
    <source>
        <dbReference type="EMBL" id="MDN4074472.1"/>
    </source>
</evidence>
<comment type="caution">
    <text evidence="2">The sequence shown here is derived from an EMBL/GenBank/DDBJ whole genome shotgun (WGS) entry which is preliminary data.</text>
</comment>
<dbReference type="Pfam" id="PF12651">
    <property type="entry name" value="RHH_3"/>
    <property type="match status" value="1"/>
</dbReference>
<sequence length="61" mass="7131">MYQSSIRPKNDDRKNVNTTLSQSLYKELKALAAKLDRPANDLLEEGMRHVLEKYKSQRIPK</sequence>
<dbReference type="Proteomes" id="UP001168694">
    <property type="component" value="Unassembled WGS sequence"/>
</dbReference>